<dbReference type="Proteomes" id="UP000028828">
    <property type="component" value="Unassembled WGS sequence"/>
</dbReference>
<organism evidence="2 3">
    <name type="scientific">Toxoplasma gondii p89</name>
    <dbReference type="NCBI Taxonomy" id="943119"/>
    <lineage>
        <taxon>Eukaryota</taxon>
        <taxon>Sar</taxon>
        <taxon>Alveolata</taxon>
        <taxon>Apicomplexa</taxon>
        <taxon>Conoidasida</taxon>
        <taxon>Coccidia</taxon>
        <taxon>Eucoccidiorida</taxon>
        <taxon>Eimeriorina</taxon>
        <taxon>Sarcocystidae</taxon>
        <taxon>Toxoplasma</taxon>
    </lineage>
</organism>
<proteinExistence type="predicted"/>
<evidence type="ECO:0000313" key="3">
    <source>
        <dbReference type="Proteomes" id="UP000028828"/>
    </source>
</evidence>
<dbReference type="AlphaFoldDB" id="A0A086L2E1"/>
<accession>A0A086L2E1</accession>
<evidence type="ECO:0000256" key="1">
    <source>
        <dbReference type="SAM" id="MobiDB-lite"/>
    </source>
</evidence>
<evidence type="ECO:0000313" key="2">
    <source>
        <dbReference type="EMBL" id="KFG50809.1"/>
    </source>
</evidence>
<gene>
    <name evidence="2" type="ORF">TGP89_418550</name>
</gene>
<name>A0A086L2E1_TOXGO</name>
<dbReference type="VEuPathDB" id="ToxoDB:TGP89_418550"/>
<comment type="caution">
    <text evidence="2">The sequence shown here is derived from an EMBL/GenBank/DDBJ whole genome shotgun (WGS) entry which is preliminary data.</text>
</comment>
<dbReference type="EMBL" id="AEYI02000255">
    <property type="protein sequence ID" value="KFG50809.1"/>
    <property type="molecule type" value="Genomic_DNA"/>
</dbReference>
<reference evidence="2 3" key="1">
    <citation type="submission" date="2014-03" db="EMBL/GenBank/DDBJ databases">
        <authorList>
            <person name="Sibley D."/>
            <person name="Venepally P."/>
            <person name="Karamycheva S."/>
            <person name="Hadjithomas M."/>
            <person name="Khan A."/>
            <person name="Brunk B."/>
            <person name="Roos D."/>
            <person name="Caler E."/>
            <person name="Lorenzi H."/>
        </authorList>
    </citation>
    <scope>NUCLEOTIDE SEQUENCE [LARGE SCALE GENOMIC DNA]</scope>
    <source>
        <strain evidence="3">p89</strain>
    </source>
</reference>
<protein>
    <submittedName>
        <fullName evidence="2">Uncharacterized protein</fullName>
    </submittedName>
</protein>
<feature type="region of interest" description="Disordered" evidence="1">
    <location>
        <begin position="65"/>
        <end position="101"/>
    </location>
</feature>
<sequence>MMLRGVTPAFRRVAVTACTCTKKDPCGKTHRWRKKAVWHIERKKEQPALDSSPSFFCLMHGGRKRCKKTTVGRRTTESSLRREQERGTEGGERNKLAERAR</sequence>
<feature type="compositionally biased region" description="Basic and acidic residues" evidence="1">
    <location>
        <begin position="74"/>
        <end position="101"/>
    </location>
</feature>